<dbReference type="PANTHER" id="PTHR11142:SF0">
    <property type="entry name" value="TRNA PSEUDOURIDINE SYNTHASE-LIKE 1"/>
    <property type="match status" value="1"/>
</dbReference>
<evidence type="ECO:0000256" key="7">
    <source>
        <dbReference type="RuleBase" id="RU003792"/>
    </source>
</evidence>
<evidence type="ECO:0000313" key="10">
    <source>
        <dbReference type="Proteomes" id="UP000317421"/>
    </source>
</evidence>
<keyword evidence="2 4" id="KW-0819">tRNA processing</keyword>
<dbReference type="GO" id="GO:0003723">
    <property type="term" value="F:RNA binding"/>
    <property type="evidence" value="ECO:0007669"/>
    <property type="project" value="InterPro"/>
</dbReference>
<feature type="active site" description="Nucleophile" evidence="4 5">
    <location>
        <position position="70"/>
    </location>
</feature>
<reference evidence="9 10" key="1">
    <citation type="submission" date="2019-02" db="EMBL/GenBank/DDBJ databases">
        <title>Deep-cultivation of Planctomycetes and their phenomic and genomic characterization uncovers novel biology.</title>
        <authorList>
            <person name="Wiegand S."/>
            <person name="Jogler M."/>
            <person name="Boedeker C."/>
            <person name="Pinto D."/>
            <person name="Vollmers J."/>
            <person name="Rivas-Marin E."/>
            <person name="Kohn T."/>
            <person name="Peeters S.H."/>
            <person name="Heuer A."/>
            <person name="Rast P."/>
            <person name="Oberbeckmann S."/>
            <person name="Bunk B."/>
            <person name="Jeske O."/>
            <person name="Meyerdierks A."/>
            <person name="Storesund J.E."/>
            <person name="Kallscheuer N."/>
            <person name="Luecker S."/>
            <person name="Lage O.M."/>
            <person name="Pohl T."/>
            <person name="Merkel B.J."/>
            <person name="Hornburger P."/>
            <person name="Mueller R.-W."/>
            <person name="Bruemmer F."/>
            <person name="Labrenz M."/>
            <person name="Spormann A.M."/>
            <person name="Op Den Camp H."/>
            <person name="Overmann J."/>
            <person name="Amann R."/>
            <person name="Jetten M.S.M."/>
            <person name="Mascher T."/>
            <person name="Medema M.H."/>
            <person name="Devos D.P."/>
            <person name="Kaster A.-K."/>
            <person name="Ovreas L."/>
            <person name="Rohde M."/>
            <person name="Galperin M.Y."/>
            <person name="Jogler C."/>
        </authorList>
    </citation>
    <scope>NUCLEOTIDE SEQUENCE [LARGE SCALE GENOMIC DNA]</scope>
    <source>
        <strain evidence="9 10">Pla108</strain>
    </source>
</reference>
<keyword evidence="3 4" id="KW-0413">Isomerase</keyword>
<comment type="catalytic activity">
    <reaction evidence="4 7">
        <text>uridine(38/39/40) in tRNA = pseudouridine(38/39/40) in tRNA</text>
        <dbReference type="Rhea" id="RHEA:22376"/>
        <dbReference type="Rhea" id="RHEA-COMP:10085"/>
        <dbReference type="Rhea" id="RHEA-COMP:10087"/>
        <dbReference type="ChEBI" id="CHEBI:65314"/>
        <dbReference type="ChEBI" id="CHEBI:65315"/>
        <dbReference type="EC" id="5.4.99.12"/>
    </reaction>
</comment>
<evidence type="ECO:0000256" key="1">
    <source>
        <dbReference type="ARBA" id="ARBA00009375"/>
    </source>
</evidence>
<dbReference type="EMBL" id="SJPR01000002">
    <property type="protein sequence ID" value="TWT97916.1"/>
    <property type="molecule type" value="Genomic_DNA"/>
</dbReference>
<dbReference type="InterPro" id="IPR020094">
    <property type="entry name" value="TruA/RsuA/RluB/E/F_N"/>
</dbReference>
<feature type="domain" description="Pseudouridine synthase I TruA alpha/beta" evidence="8">
    <location>
        <begin position="166"/>
        <end position="268"/>
    </location>
</feature>
<evidence type="ECO:0000259" key="8">
    <source>
        <dbReference type="Pfam" id="PF01416"/>
    </source>
</evidence>
<evidence type="ECO:0000256" key="6">
    <source>
        <dbReference type="PIRSR" id="PIRSR001430-2"/>
    </source>
</evidence>
<dbReference type="GO" id="GO:0031119">
    <property type="term" value="P:tRNA pseudouridine synthesis"/>
    <property type="evidence" value="ECO:0007669"/>
    <property type="project" value="UniProtKB-UniRule"/>
</dbReference>
<dbReference type="InterPro" id="IPR020103">
    <property type="entry name" value="PsdUridine_synth_cat_dom_sf"/>
</dbReference>
<dbReference type="FunFam" id="3.30.70.580:FF:000001">
    <property type="entry name" value="tRNA pseudouridine synthase A"/>
    <property type="match status" value="1"/>
</dbReference>
<dbReference type="Gene3D" id="3.30.70.660">
    <property type="entry name" value="Pseudouridine synthase I, catalytic domain, C-terminal subdomain"/>
    <property type="match status" value="1"/>
</dbReference>
<feature type="binding site" evidence="4 6">
    <location>
        <position position="128"/>
    </location>
    <ligand>
        <name>substrate</name>
    </ligand>
</feature>
<keyword evidence="10" id="KW-1185">Reference proteome</keyword>
<comment type="similarity">
    <text evidence="1 4 7">Belongs to the tRNA pseudouridine synthase TruA family.</text>
</comment>
<dbReference type="EC" id="5.4.99.12" evidence="4"/>
<name>A0A5C6AER0_9BACT</name>
<dbReference type="Pfam" id="PF01416">
    <property type="entry name" value="PseudoU_synth_1"/>
    <property type="match status" value="2"/>
</dbReference>
<sequence>MRRRSNRVAVESSSVVAATRWLKLTVAYDGAAYAGWQWQPTEPTVQGVLQDAWRTITQEEPRLTASGRTDAGVHAEGQVVGVETASTIEPRRLLRGLNALLPDDVVIRAVDPAPAGFHATHDSLRKTYRYQLHTGPTPPLFDRRHVWHWRAGPLDAERMGQGGACFVGRHDFVSLESVGSERSSTVRTITDLTVTTRPVDGGERIDITVTGDGFLYNMVRTIAGTLVEVGRGSKPPEWVAEVLAARNRAKAGQTAPPQGLFLVRVEYS</sequence>
<dbReference type="PIRSF" id="PIRSF001430">
    <property type="entry name" value="tRNA_psdUrid_synth"/>
    <property type="match status" value="1"/>
</dbReference>
<dbReference type="NCBIfam" id="TIGR00071">
    <property type="entry name" value="hisT_truA"/>
    <property type="match status" value="1"/>
</dbReference>
<dbReference type="SUPFAM" id="SSF55120">
    <property type="entry name" value="Pseudouridine synthase"/>
    <property type="match status" value="1"/>
</dbReference>
<evidence type="ECO:0000256" key="5">
    <source>
        <dbReference type="PIRSR" id="PIRSR001430-1"/>
    </source>
</evidence>
<proteinExistence type="inferred from homology"/>
<dbReference type="InterPro" id="IPR020097">
    <property type="entry name" value="PsdUridine_synth_TruA_a/b_dom"/>
</dbReference>
<dbReference type="Proteomes" id="UP000317421">
    <property type="component" value="Unassembled WGS sequence"/>
</dbReference>
<dbReference type="OrthoDB" id="9811823at2"/>
<evidence type="ECO:0000313" key="9">
    <source>
        <dbReference type="EMBL" id="TWT97916.1"/>
    </source>
</evidence>
<accession>A0A5C6AER0</accession>
<comment type="subunit">
    <text evidence="4">Homodimer.</text>
</comment>
<dbReference type="InterPro" id="IPR001406">
    <property type="entry name" value="PsdUridine_synth_TruA"/>
</dbReference>
<dbReference type="PANTHER" id="PTHR11142">
    <property type="entry name" value="PSEUDOURIDYLATE SYNTHASE"/>
    <property type="match status" value="1"/>
</dbReference>
<dbReference type="AlphaFoldDB" id="A0A5C6AER0"/>
<comment type="caution">
    <text evidence="4">Lacks conserved residue(s) required for the propagation of feature annotation.</text>
</comment>
<dbReference type="CDD" id="cd02570">
    <property type="entry name" value="PseudoU_synth_EcTruA"/>
    <property type="match status" value="1"/>
</dbReference>
<protein>
    <recommendedName>
        <fullName evidence="4">tRNA pseudouridine synthase A</fullName>
        <ecNumber evidence="4">5.4.99.12</ecNumber>
    </recommendedName>
    <alternativeName>
        <fullName evidence="4">tRNA pseudouridine(38-40) synthase</fullName>
    </alternativeName>
    <alternativeName>
        <fullName evidence="4">tRNA pseudouridylate synthase I</fullName>
    </alternativeName>
    <alternativeName>
        <fullName evidence="4">tRNA-uridine isomerase I</fullName>
    </alternativeName>
</protein>
<comment type="caution">
    <text evidence="9">The sequence shown here is derived from an EMBL/GenBank/DDBJ whole genome shotgun (WGS) entry which is preliminary data.</text>
</comment>
<evidence type="ECO:0000256" key="2">
    <source>
        <dbReference type="ARBA" id="ARBA00022694"/>
    </source>
</evidence>
<evidence type="ECO:0000256" key="3">
    <source>
        <dbReference type="ARBA" id="ARBA00023235"/>
    </source>
</evidence>
<feature type="domain" description="Pseudouridine synthase I TruA alpha/beta" evidence="8">
    <location>
        <begin position="26"/>
        <end position="120"/>
    </location>
</feature>
<comment type="function">
    <text evidence="4">Formation of pseudouridine at positions 38, 39 and 40 in the anticodon stem and loop of transfer RNAs.</text>
</comment>
<dbReference type="HAMAP" id="MF_00171">
    <property type="entry name" value="TruA"/>
    <property type="match status" value="1"/>
</dbReference>
<dbReference type="GO" id="GO:0160147">
    <property type="term" value="F:tRNA pseudouridine(38-40) synthase activity"/>
    <property type="evidence" value="ECO:0007669"/>
    <property type="project" value="UniProtKB-EC"/>
</dbReference>
<dbReference type="Gene3D" id="3.30.70.580">
    <property type="entry name" value="Pseudouridine synthase I, catalytic domain, N-terminal subdomain"/>
    <property type="match status" value="1"/>
</dbReference>
<organism evidence="9 10">
    <name type="scientific">Botrimarina colliarenosi</name>
    <dbReference type="NCBI Taxonomy" id="2528001"/>
    <lineage>
        <taxon>Bacteria</taxon>
        <taxon>Pseudomonadati</taxon>
        <taxon>Planctomycetota</taxon>
        <taxon>Planctomycetia</taxon>
        <taxon>Pirellulales</taxon>
        <taxon>Lacipirellulaceae</taxon>
        <taxon>Botrimarina</taxon>
    </lineage>
</organism>
<evidence type="ECO:0000256" key="4">
    <source>
        <dbReference type="HAMAP-Rule" id="MF_00171"/>
    </source>
</evidence>
<gene>
    <name evidence="4 9" type="primary">truA</name>
    <name evidence="9" type="ORF">Pla108_20700</name>
</gene>
<dbReference type="InterPro" id="IPR020095">
    <property type="entry name" value="PsdUridine_synth_TruA_C"/>
</dbReference>